<protein>
    <recommendedName>
        <fullName evidence="4">N-acyl-aliphatic-L-amino acid amidohydrolase</fullName>
        <ecNumber evidence="4">3.5.1.14</ecNumber>
    </recommendedName>
    <alternativeName>
        <fullName evidence="9">N-acyl-L-amino-acid amidohydrolase</fullName>
    </alternativeName>
</protein>
<dbReference type="InterPro" id="IPR011650">
    <property type="entry name" value="Peptidase_M20_dimer"/>
</dbReference>
<dbReference type="InterPro" id="IPR002933">
    <property type="entry name" value="Peptidase_M20"/>
</dbReference>
<keyword evidence="8" id="KW-0862">Zinc</keyword>
<dbReference type="Pfam" id="PF01546">
    <property type="entry name" value="Peptidase_M20"/>
    <property type="match status" value="1"/>
</dbReference>
<dbReference type="InterPro" id="IPR036264">
    <property type="entry name" value="Bact_exopeptidase_dim_dom"/>
</dbReference>
<keyword evidence="12" id="KW-1185">Reference proteome</keyword>
<dbReference type="PANTHER" id="PTHR45892:SF1">
    <property type="entry name" value="AMINOACYLASE-1"/>
    <property type="match status" value="1"/>
</dbReference>
<comment type="subcellular location">
    <subcellularLocation>
        <location evidence="2">Cytoplasm</location>
    </subcellularLocation>
</comment>
<evidence type="ECO:0000256" key="5">
    <source>
        <dbReference type="ARBA" id="ARBA00022490"/>
    </source>
</evidence>
<feature type="domain" description="Peptidase M20 dimerisation" evidence="10">
    <location>
        <begin position="227"/>
        <end position="331"/>
    </location>
</feature>
<reference evidence="11" key="1">
    <citation type="submission" date="2021-12" db="EMBL/GenBank/DDBJ databases">
        <authorList>
            <person name="King R."/>
        </authorList>
    </citation>
    <scope>NUCLEOTIDE SEQUENCE</scope>
</reference>
<keyword evidence="6" id="KW-0479">Metal-binding</keyword>
<evidence type="ECO:0000256" key="4">
    <source>
        <dbReference type="ARBA" id="ARBA00011913"/>
    </source>
</evidence>
<dbReference type="InterPro" id="IPR010159">
    <property type="entry name" value="N-acyl_aa_amidohydrolase"/>
</dbReference>
<evidence type="ECO:0000313" key="11">
    <source>
        <dbReference type="EMBL" id="CAH0406927.1"/>
    </source>
</evidence>
<dbReference type="SUPFAM" id="SSF53187">
    <property type="entry name" value="Zn-dependent exopeptidases"/>
    <property type="match status" value="1"/>
</dbReference>
<organism evidence="11 12">
    <name type="scientific">Chilo suppressalis</name>
    <name type="common">Asiatic rice borer moth</name>
    <dbReference type="NCBI Taxonomy" id="168631"/>
    <lineage>
        <taxon>Eukaryota</taxon>
        <taxon>Metazoa</taxon>
        <taxon>Ecdysozoa</taxon>
        <taxon>Arthropoda</taxon>
        <taxon>Hexapoda</taxon>
        <taxon>Insecta</taxon>
        <taxon>Pterygota</taxon>
        <taxon>Neoptera</taxon>
        <taxon>Endopterygota</taxon>
        <taxon>Lepidoptera</taxon>
        <taxon>Glossata</taxon>
        <taxon>Ditrysia</taxon>
        <taxon>Pyraloidea</taxon>
        <taxon>Crambidae</taxon>
        <taxon>Crambinae</taxon>
        <taxon>Chilo</taxon>
    </lineage>
</organism>
<proteinExistence type="inferred from homology"/>
<dbReference type="PANTHER" id="PTHR45892">
    <property type="entry name" value="AMINOACYLASE-1"/>
    <property type="match status" value="1"/>
</dbReference>
<evidence type="ECO:0000256" key="3">
    <source>
        <dbReference type="ARBA" id="ARBA00006247"/>
    </source>
</evidence>
<dbReference type="Gene3D" id="1.10.150.900">
    <property type="match status" value="1"/>
</dbReference>
<keyword evidence="5" id="KW-0963">Cytoplasm</keyword>
<dbReference type="PROSITE" id="PS00758">
    <property type="entry name" value="ARGE_DAPE_CPG2_1"/>
    <property type="match status" value="1"/>
</dbReference>
<dbReference type="Pfam" id="PF07687">
    <property type="entry name" value="M20_dimer"/>
    <property type="match status" value="1"/>
</dbReference>
<gene>
    <name evidence="11" type="ORF">CHILSU_LOCUS10316</name>
</gene>
<evidence type="ECO:0000259" key="10">
    <source>
        <dbReference type="Pfam" id="PF07687"/>
    </source>
</evidence>
<sequence length="444" mass="49855">MSLKCLYFSVLRISRKMLIAQILLLICIVCYLTAKPLIKDTNCPAQDPAVINFQKYLRIDTSRSENLYKAVNLLQSLATDIGLEFAVYEPAGKPICVLTWPGTESSLPSIMLNSHVDVVEADGVGWMYPPYAAHIDEHCNIYARGAQDSKDLGIQYIEAIRRLKNQNVTLQRTIHVTYMPDEEIGGFQGMREFLKMKKFKELNVGFVLDEGLGSQSDENLYVTYQDKRAWSMKFTVEGIGGHGSFMPKDVAVTKLNRLLNVMIDYRTSLEEAMKSVNQLHSGPYTAMNINMINGGYAPNVIPSSFSLVADMRLATTANATEMLSLAKSWAEYAGNGTKLEFLRREMDALATPVDNSNPYWITLRDTVYDLGFNVTPIVLPATSDSLFVRNYGIPAFGFAPLFNTVQRIHNTNEYINVHVFMRGIEVYEVLIKNLGNLASVINFK</sequence>
<evidence type="ECO:0000256" key="6">
    <source>
        <dbReference type="ARBA" id="ARBA00022723"/>
    </source>
</evidence>
<dbReference type="Gene3D" id="3.40.630.10">
    <property type="entry name" value="Zn peptidases"/>
    <property type="match status" value="1"/>
</dbReference>
<comment type="similarity">
    <text evidence="3">Belongs to the peptidase M20A family.</text>
</comment>
<dbReference type="PIRSF" id="PIRSF036696">
    <property type="entry name" value="ACY-1"/>
    <property type="match status" value="1"/>
</dbReference>
<evidence type="ECO:0000313" key="12">
    <source>
        <dbReference type="Proteomes" id="UP001153292"/>
    </source>
</evidence>
<dbReference type="Gene3D" id="3.30.70.360">
    <property type="match status" value="1"/>
</dbReference>
<evidence type="ECO:0000256" key="8">
    <source>
        <dbReference type="ARBA" id="ARBA00022833"/>
    </source>
</evidence>
<evidence type="ECO:0000256" key="9">
    <source>
        <dbReference type="ARBA" id="ARBA00029656"/>
    </source>
</evidence>
<name>A0ABN8BGW4_CHISP</name>
<evidence type="ECO:0000256" key="1">
    <source>
        <dbReference type="ARBA" id="ARBA00001947"/>
    </source>
</evidence>
<dbReference type="EC" id="3.5.1.14" evidence="4"/>
<comment type="cofactor">
    <cofactor evidence="1">
        <name>Zn(2+)</name>
        <dbReference type="ChEBI" id="CHEBI:29105"/>
    </cofactor>
</comment>
<dbReference type="EMBL" id="OU963900">
    <property type="protein sequence ID" value="CAH0406927.1"/>
    <property type="molecule type" value="Genomic_DNA"/>
</dbReference>
<evidence type="ECO:0000256" key="7">
    <source>
        <dbReference type="ARBA" id="ARBA00022801"/>
    </source>
</evidence>
<dbReference type="InterPro" id="IPR052083">
    <property type="entry name" value="Aminoacylase-1_M20A"/>
</dbReference>
<evidence type="ECO:0000256" key="2">
    <source>
        <dbReference type="ARBA" id="ARBA00004496"/>
    </source>
</evidence>
<dbReference type="InterPro" id="IPR001261">
    <property type="entry name" value="ArgE/DapE_CS"/>
</dbReference>
<dbReference type="SUPFAM" id="SSF55031">
    <property type="entry name" value="Bacterial exopeptidase dimerisation domain"/>
    <property type="match status" value="1"/>
</dbReference>
<dbReference type="NCBIfam" id="TIGR01880">
    <property type="entry name" value="Ac-peptdase-euk"/>
    <property type="match status" value="1"/>
</dbReference>
<dbReference type="Proteomes" id="UP001153292">
    <property type="component" value="Chromosome 7"/>
</dbReference>
<keyword evidence="7" id="KW-0378">Hydrolase</keyword>
<accession>A0ABN8BGW4</accession>